<evidence type="ECO:0000313" key="1">
    <source>
        <dbReference type="EMBL" id="OMO83908.1"/>
    </source>
</evidence>
<dbReference type="OrthoDB" id="1434404at2759"/>
<name>A0A1R3IMU9_COCAP</name>
<sequence length="507" mass="58189">MEESRSLRELNFNFEMKPLCIDYPKMDISYELKPGVIHTLPIFHGEPHQDPYEHLQNFFIKCLLITGMPEEQMKLRAFPSTLEGKARDRTHIDGASGGSLTLKTLEEERRLLKTMAENIFQFNMGNEYSSPKPSEQESVCEMREHMNHLDSIISTLGEQNVNLAKMIINLMSVFTSHSMQPSSNLAQGGTNEMRYANGSNNRQGFVINSIGMEKKLKPKKEMETTHYPPPYPQRLYERKRGCYEESQLDSLRLGPMVKTSLTIQLADRTNVYPEGLVEDVLVQVGKLIFPADFYILRMNDEDFDLPHLPLLLGRPFLRTARTKIDVHNGTLSMEFDGEVIKFNIHKAMKFPVEEHSVCATDEIDFLVAQVNSLNHEDDLEMVIMNSLDKEEVKKAEVKLLDTVEDTIHDLESLPEVEEKALVSYVRLEPKPMPLPSIQQPPEVKLKPIPKDLKYAFLGDKKTLPVIISSKLTGLQEEKLIRVLKKYKEALGWMIADICRHPFFTRIL</sequence>
<dbReference type="PANTHER" id="PTHR33067">
    <property type="entry name" value="RNA-DIRECTED DNA POLYMERASE-RELATED"/>
    <property type="match status" value="1"/>
</dbReference>
<dbReference type="EMBL" id="AWWV01009814">
    <property type="protein sequence ID" value="OMO83908.1"/>
    <property type="molecule type" value="Genomic_DNA"/>
</dbReference>
<gene>
    <name evidence="1" type="ORF">CCACVL1_11095</name>
</gene>
<dbReference type="Proteomes" id="UP000188268">
    <property type="component" value="Unassembled WGS sequence"/>
</dbReference>
<dbReference type="Gramene" id="OMO83908">
    <property type="protein sequence ID" value="OMO83908"/>
    <property type="gene ID" value="CCACVL1_11095"/>
</dbReference>
<dbReference type="Gene3D" id="2.40.70.10">
    <property type="entry name" value="Acid Proteases"/>
    <property type="match status" value="1"/>
</dbReference>
<evidence type="ECO:0000313" key="2">
    <source>
        <dbReference type="Proteomes" id="UP000188268"/>
    </source>
</evidence>
<organism evidence="1 2">
    <name type="scientific">Corchorus capsularis</name>
    <name type="common">Jute</name>
    <dbReference type="NCBI Taxonomy" id="210143"/>
    <lineage>
        <taxon>Eukaryota</taxon>
        <taxon>Viridiplantae</taxon>
        <taxon>Streptophyta</taxon>
        <taxon>Embryophyta</taxon>
        <taxon>Tracheophyta</taxon>
        <taxon>Spermatophyta</taxon>
        <taxon>Magnoliopsida</taxon>
        <taxon>eudicotyledons</taxon>
        <taxon>Gunneridae</taxon>
        <taxon>Pentapetalae</taxon>
        <taxon>rosids</taxon>
        <taxon>malvids</taxon>
        <taxon>Malvales</taxon>
        <taxon>Malvaceae</taxon>
        <taxon>Grewioideae</taxon>
        <taxon>Apeibeae</taxon>
        <taxon>Corchorus</taxon>
    </lineage>
</organism>
<keyword evidence="2" id="KW-1185">Reference proteome</keyword>
<dbReference type="CDD" id="cd00303">
    <property type="entry name" value="retropepsin_like"/>
    <property type="match status" value="1"/>
</dbReference>
<reference evidence="1 2" key="1">
    <citation type="submission" date="2013-09" db="EMBL/GenBank/DDBJ databases">
        <title>Corchorus capsularis genome sequencing.</title>
        <authorList>
            <person name="Alam M."/>
            <person name="Haque M.S."/>
            <person name="Islam M.S."/>
            <person name="Emdad E.M."/>
            <person name="Islam M.M."/>
            <person name="Ahmed B."/>
            <person name="Halim A."/>
            <person name="Hossen Q.M.M."/>
            <person name="Hossain M.Z."/>
            <person name="Ahmed R."/>
            <person name="Khan M.M."/>
            <person name="Islam R."/>
            <person name="Rashid M.M."/>
            <person name="Khan S.A."/>
            <person name="Rahman M.S."/>
            <person name="Alam M."/>
        </authorList>
    </citation>
    <scope>NUCLEOTIDE SEQUENCE [LARGE SCALE GENOMIC DNA]</scope>
    <source>
        <strain evidence="2">cv. CVL-1</strain>
        <tissue evidence="1">Whole seedling</tissue>
    </source>
</reference>
<dbReference type="PANTHER" id="PTHR33067:SF15">
    <property type="entry name" value="RNA-DIRECTED DNA POLYMERASE"/>
    <property type="match status" value="1"/>
</dbReference>
<protein>
    <recommendedName>
        <fullName evidence="3">Reverse transcriptase domain-containing protein</fullName>
    </recommendedName>
</protein>
<accession>A0A1R3IMU9</accession>
<proteinExistence type="predicted"/>
<evidence type="ECO:0008006" key="3">
    <source>
        <dbReference type="Google" id="ProtNLM"/>
    </source>
</evidence>
<dbReference type="AlphaFoldDB" id="A0A1R3IMU9"/>
<comment type="caution">
    <text evidence="1">The sequence shown here is derived from an EMBL/GenBank/DDBJ whole genome shotgun (WGS) entry which is preliminary data.</text>
</comment>
<dbReference type="InterPro" id="IPR021109">
    <property type="entry name" value="Peptidase_aspartic_dom_sf"/>
</dbReference>